<evidence type="ECO:0000313" key="10">
    <source>
        <dbReference type="Proteomes" id="UP001258994"/>
    </source>
</evidence>
<dbReference type="EMBL" id="CP134145">
    <property type="protein sequence ID" value="WNC72155.1"/>
    <property type="molecule type" value="Genomic_DNA"/>
</dbReference>
<dbReference type="Proteomes" id="UP001258994">
    <property type="component" value="Chromosome"/>
</dbReference>
<accession>A0ABY9TWK8</accession>
<dbReference type="InterPro" id="IPR050075">
    <property type="entry name" value="LeuD"/>
</dbReference>
<name>A0ABY9TWK8_9GAMM</name>
<dbReference type="SUPFAM" id="SSF52016">
    <property type="entry name" value="LeuD/IlvD-like"/>
    <property type="match status" value="1"/>
</dbReference>
<dbReference type="RefSeq" id="WP_348391274.1">
    <property type="nucleotide sequence ID" value="NZ_CP134145.1"/>
</dbReference>
<dbReference type="CDD" id="cd01577">
    <property type="entry name" value="IPMI_Swivel"/>
    <property type="match status" value="1"/>
</dbReference>
<evidence type="ECO:0000256" key="6">
    <source>
        <dbReference type="ARBA" id="ARBA00023239"/>
    </source>
</evidence>
<protein>
    <recommendedName>
        <fullName evidence="7">3-isopropylmalate dehydratase small subunit</fullName>
        <ecNumber evidence="7">4.2.1.33</ecNumber>
    </recommendedName>
    <alternativeName>
        <fullName evidence="7">Alpha-IPM isomerase</fullName>
        <shortName evidence="7">IPMI</shortName>
    </alternativeName>
    <alternativeName>
        <fullName evidence="7">Isopropylmalate isomerase</fullName>
    </alternativeName>
</protein>
<dbReference type="InterPro" id="IPR000573">
    <property type="entry name" value="AconitaseA/IPMdHydase_ssu_swvl"/>
</dbReference>
<keyword evidence="7" id="KW-0100">Branched-chain amino acid biosynthesis</keyword>
<evidence type="ECO:0000256" key="1">
    <source>
        <dbReference type="ARBA" id="ARBA00000491"/>
    </source>
</evidence>
<dbReference type="Pfam" id="PF00694">
    <property type="entry name" value="Aconitase_C"/>
    <property type="match status" value="1"/>
</dbReference>
<keyword evidence="6 7" id="KW-0456">Lyase</keyword>
<dbReference type="NCBIfam" id="TIGR02087">
    <property type="entry name" value="LEUD_arch"/>
    <property type="match status" value="1"/>
</dbReference>
<keyword evidence="7" id="KW-0028">Amino-acid biosynthesis</keyword>
<keyword evidence="10" id="KW-1185">Reference proteome</keyword>
<feature type="domain" description="Aconitase A/isopropylmalate dehydratase small subunit swivel" evidence="8">
    <location>
        <begin position="42"/>
        <end position="105"/>
    </location>
</feature>
<comment type="function">
    <text evidence="2 7">Catalyzes the isomerization between 2-isopropylmalate and 3-isopropylmalate, via the formation of 2-isopropylmaleate.</text>
</comment>
<dbReference type="InterPro" id="IPR015928">
    <property type="entry name" value="Aconitase/3IPM_dehydase_swvl"/>
</dbReference>
<dbReference type="InterPro" id="IPR011827">
    <property type="entry name" value="LeuD_type2/HacB/DmdB"/>
</dbReference>
<dbReference type="Gene3D" id="3.20.19.10">
    <property type="entry name" value="Aconitase, domain 4"/>
    <property type="match status" value="1"/>
</dbReference>
<evidence type="ECO:0000256" key="4">
    <source>
        <dbReference type="ARBA" id="ARBA00009869"/>
    </source>
</evidence>
<gene>
    <name evidence="7" type="primary">leuD</name>
    <name evidence="9" type="ORF">RGQ13_18845</name>
</gene>
<dbReference type="HAMAP" id="MF_01032">
    <property type="entry name" value="LeuD_type2"/>
    <property type="match status" value="1"/>
</dbReference>
<keyword evidence="7" id="KW-0432">Leucine biosynthesis</keyword>
<sequence>MTFNSEQKGSAWVYGNNIDTDILAPGPYMKKPMAELAKHCFEAIDTDFAVQVKTGDVVVGGEAFGIGSSREQAAQALVELGVSTVIAKSFARIFYRNALNLGLPALVCNDADKISKGDQISVQPEQGVIINHSKNEQYKCEAIPPQLMEIVRAGGLMPFLQNKNNK</sequence>
<proteinExistence type="inferred from homology"/>
<evidence type="ECO:0000256" key="5">
    <source>
        <dbReference type="ARBA" id="ARBA00011271"/>
    </source>
</evidence>
<evidence type="ECO:0000256" key="7">
    <source>
        <dbReference type="HAMAP-Rule" id="MF_01032"/>
    </source>
</evidence>
<evidence type="ECO:0000259" key="8">
    <source>
        <dbReference type="Pfam" id="PF00694"/>
    </source>
</evidence>
<dbReference type="PANTHER" id="PTHR43345">
    <property type="entry name" value="3-ISOPROPYLMALATE DEHYDRATASE SMALL SUBUNIT 2-RELATED-RELATED"/>
    <property type="match status" value="1"/>
</dbReference>
<reference evidence="10" key="1">
    <citation type="submission" date="2023-09" db="EMBL/GenBank/DDBJ databases">
        <authorList>
            <person name="Li S."/>
            <person name="Li X."/>
            <person name="Zhang C."/>
            <person name="Zhao Z."/>
        </authorList>
    </citation>
    <scope>NUCLEOTIDE SEQUENCE [LARGE SCALE GENOMIC DNA]</scope>
    <source>
        <strain evidence="10">SQ149</strain>
    </source>
</reference>
<dbReference type="EC" id="4.2.1.33" evidence="7"/>
<evidence type="ECO:0000256" key="2">
    <source>
        <dbReference type="ARBA" id="ARBA00002695"/>
    </source>
</evidence>
<dbReference type="InterPro" id="IPR033940">
    <property type="entry name" value="IPMI_Swivel"/>
</dbReference>
<comment type="pathway">
    <text evidence="3 7">Amino-acid biosynthesis; L-leucine biosynthesis; L-leucine from 3-methyl-2-oxobutanoate: step 2/4.</text>
</comment>
<comment type="catalytic activity">
    <reaction evidence="1 7">
        <text>(2R,3S)-3-isopropylmalate = (2S)-2-isopropylmalate</text>
        <dbReference type="Rhea" id="RHEA:32287"/>
        <dbReference type="ChEBI" id="CHEBI:1178"/>
        <dbReference type="ChEBI" id="CHEBI:35121"/>
        <dbReference type="EC" id="4.2.1.33"/>
    </reaction>
</comment>
<evidence type="ECO:0000313" key="9">
    <source>
        <dbReference type="EMBL" id="WNC72155.1"/>
    </source>
</evidence>
<comment type="subunit">
    <text evidence="5 7">Heterodimer of LeuC and LeuD.</text>
</comment>
<dbReference type="PANTHER" id="PTHR43345:SF2">
    <property type="entry name" value="3-ISOPROPYLMALATE DEHYDRATASE SMALL SUBUNIT 1"/>
    <property type="match status" value="1"/>
</dbReference>
<organism evidence="9 10">
    <name type="scientific">Thalassotalea psychrophila</name>
    <dbReference type="NCBI Taxonomy" id="3065647"/>
    <lineage>
        <taxon>Bacteria</taxon>
        <taxon>Pseudomonadati</taxon>
        <taxon>Pseudomonadota</taxon>
        <taxon>Gammaproteobacteria</taxon>
        <taxon>Alteromonadales</taxon>
        <taxon>Colwelliaceae</taxon>
        <taxon>Thalassotalea</taxon>
    </lineage>
</organism>
<comment type="similarity">
    <text evidence="4 7">Belongs to the LeuD family. LeuD type 2 subfamily.</text>
</comment>
<evidence type="ECO:0000256" key="3">
    <source>
        <dbReference type="ARBA" id="ARBA00004729"/>
    </source>
</evidence>